<evidence type="ECO:0000313" key="2">
    <source>
        <dbReference type="Proteomes" id="UP000324974"/>
    </source>
</evidence>
<sequence>MASVQKYRAYFVGNSLMSSSDLPEQDLFERIKGKVNKEPIRQLLLEYKEQHKDILTGGTQEELVDQLKSAELAGQIPRSRLFGLLQEFEENGNQSLLYYSPATAAIRELCRSPEEVAKLLFGADWRKTQGFPKLARLSGGWEVVDFRTNIPGKPTDWLMKIYTYQETKVQVRELQAVEANTTGLGLRANEYVVIYEKRVTESVCLARWNDHPRDGLLELRVEHSGRKDRFELDVNSIWNRLQKAFVWADFQAWELGRALEQMLRECETNNDLYLLGLAHLVDSGEGGVRYVPYTEKDSIDAAPIRLQTIRQILEDGGRCSGLAMTWLPKGSGGVLEDKLRTYAGSRQTNQLVISAQANARAVDYVTDKLRFFAG</sequence>
<dbReference type="Proteomes" id="UP000324974">
    <property type="component" value="Chromosome"/>
</dbReference>
<dbReference type="AlphaFoldDB" id="A0A5C1AMJ6"/>
<organism evidence="1 2">
    <name type="scientific">Limnoglobus roseus</name>
    <dbReference type="NCBI Taxonomy" id="2598579"/>
    <lineage>
        <taxon>Bacteria</taxon>
        <taxon>Pseudomonadati</taxon>
        <taxon>Planctomycetota</taxon>
        <taxon>Planctomycetia</taxon>
        <taxon>Gemmatales</taxon>
        <taxon>Gemmataceae</taxon>
        <taxon>Limnoglobus</taxon>
    </lineage>
</organism>
<gene>
    <name evidence="1" type="ORF">PX52LOC_06428</name>
</gene>
<accession>A0A5C1AMJ6</accession>
<name>A0A5C1AMJ6_9BACT</name>
<dbReference type="RefSeq" id="WP_149113756.1">
    <property type="nucleotide sequence ID" value="NZ_CP042425.1"/>
</dbReference>
<keyword evidence="2" id="KW-1185">Reference proteome</keyword>
<proteinExistence type="predicted"/>
<dbReference type="KEGG" id="lrs:PX52LOC_06428"/>
<evidence type="ECO:0000313" key="1">
    <source>
        <dbReference type="EMBL" id="QEL19357.1"/>
    </source>
</evidence>
<dbReference type="OrthoDB" id="277642at2"/>
<reference evidence="2" key="1">
    <citation type="submission" date="2019-08" db="EMBL/GenBank/DDBJ databases">
        <title>Limnoglobus roseus gen. nov., sp. nov., a novel freshwater planctomycete with a giant genome from the family Gemmataceae.</title>
        <authorList>
            <person name="Kulichevskaya I.S."/>
            <person name="Naumoff D.G."/>
            <person name="Miroshnikov K."/>
            <person name="Ivanova A."/>
            <person name="Philippov D.A."/>
            <person name="Hakobyan A."/>
            <person name="Rijpstra I.C."/>
            <person name="Sinninghe Damste J.S."/>
            <person name="Liesack W."/>
            <person name="Dedysh S.N."/>
        </authorList>
    </citation>
    <scope>NUCLEOTIDE SEQUENCE [LARGE SCALE GENOMIC DNA]</scope>
    <source>
        <strain evidence="2">PX52</strain>
    </source>
</reference>
<dbReference type="EMBL" id="CP042425">
    <property type="protein sequence ID" value="QEL19357.1"/>
    <property type="molecule type" value="Genomic_DNA"/>
</dbReference>
<protein>
    <submittedName>
        <fullName evidence="1">Uncharacterized protein</fullName>
    </submittedName>
</protein>